<gene>
    <name evidence="3" type="ORF">CTI12_AA193290</name>
</gene>
<feature type="domain" description="F-box" evidence="1">
    <location>
        <begin position="80"/>
        <end position="106"/>
    </location>
</feature>
<dbReference type="InterPro" id="IPR001810">
    <property type="entry name" value="F-box_dom"/>
</dbReference>
<dbReference type="Pfam" id="PF00646">
    <property type="entry name" value="F-box"/>
    <property type="match status" value="1"/>
</dbReference>
<dbReference type="SUPFAM" id="SSF81383">
    <property type="entry name" value="F-box domain"/>
    <property type="match status" value="1"/>
</dbReference>
<sequence length="394" mass="44568">MGSLVDSIVGSVIDIFSFLDSSDDEDVPASFTENFHDRVTTLLRPMPDFIASQGSANPCNDIWVDHEGDHRPKKIEKPISYFPSEIILEILSRLPVKSLLRYAKDSHYSKSYPLYDVLFKKSNKLHTSFPLELISKPNLRVIGSCNGLLCILDVQTLIIYNPSTRMWSKLYKAPFGVLYGFGYDESTDDYKVVVITRGNQVNLFSLKTGTPKKIGNFPHVHLLYHSGYKALLDCGKFTNGALHWTGCNLEHESWKIISLDLAKETYGEVLQPVYDKGQKVLKLGALGHCLSVTCNYLYKGADIWVMKVYGVKDSWTKLFYIPCNLPDCGRLYQFVVPLCISNDGKVLLQYRSKLVVYDTHNSSSTEISWDFDGWNEICIVVESLVSPCAPLMRK</sequence>
<reference evidence="3 4" key="1">
    <citation type="journal article" date="2018" name="Mol. Plant">
        <title>The genome of Artemisia annua provides insight into the evolution of Asteraceae family and artemisinin biosynthesis.</title>
        <authorList>
            <person name="Shen Q."/>
            <person name="Zhang L."/>
            <person name="Liao Z."/>
            <person name="Wang S."/>
            <person name="Yan T."/>
            <person name="Shi P."/>
            <person name="Liu M."/>
            <person name="Fu X."/>
            <person name="Pan Q."/>
            <person name="Wang Y."/>
            <person name="Lv Z."/>
            <person name="Lu X."/>
            <person name="Zhang F."/>
            <person name="Jiang W."/>
            <person name="Ma Y."/>
            <person name="Chen M."/>
            <person name="Hao X."/>
            <person name="Li L."/>
            <person name="Tang Y."/>
            <person name="Lv G."/>
            <person name="Zhou Y."/>
            <person name="Sun X."/>
            <person name="Brodelius P.E."/>
            <person name="Rose J.K.C."/>
            <person name="Tang K."/>
        </authorList>
    </citation>
    <scope>NUCLEOTIDE SEQUENCE [LARGE SCALE GENOMIC DNA]</scope>
    <source>
        <strain evidence="4">cv. Huhao1</strain>
        <tissue evidence="3">Leaf</tissue>
    </source>
</reference>
<dbReference type="InterPro" id="IPR017451">
    <property type="entry name" value="F-box-assoc_interact_dom"/>
</dbReference>
<comment type="caution">
    <text evidence="3">The sequence shown here is derived from an EMBL/GenBank/DDBJ whole genome shotgun (WGS) entry which is preliminary data.</text>
</comment>
<evidence type="ECO:0000313" key="3">
    <source>
        <dbReference type="EMBL" id="PWA80878.1"/>
    </source>
</evidence>
<protein>
    <submittedName>
        <fullName evidence="3">F-box associated interaction domain-containing protein</fullName>
    </submittedName>
</protein>
<keyword evidence="4" id="KW-1185">Reference proteome</keyword>
<dbReference type="InterPro" id="IPR011043">
    <property type="entry name" value="Gal_Oxase/kelch_b-propeller"/>
</dbReference>
<dbReference type="InterPro" id="IPR036047">
    <property type="entry name" value="F-box-like_dom_sf"/>
</dbReference>
<dbReference type="InterPro" id="IPR013187">
    <property type="entry name" value="F-box-assoc_dom_typ3"/>
</dbReference>
<dbReference type="Pfam" id="PF08268">
    <property type="entry name" value="FBA_3"/>
    <property type="match status" value="1"/>
</dbReference>
<dbReference type="NCBIfam" id="TIGR01640">
    <property type="entry name" value="F_box_assoc_1"/>
    <property type="match status" value="1"/>
</dbReference>
<dbReference type="EMBL" id="PKPP01001661">
    <property type="protein sequence ID" value="PWA80878.1"/>
    <property type="molecule type" value="Genomic_DNA"/>
</dbReference>
<evidence type="ECO:0000259" key="1">
    <source>
        <dbReference type="Pfam" id="PF00646"/>
    </source>
</evidence>
<evidence type="ECO:0000313" key="4">
    <source>
        <dbReference type="Proteomes" id="UP000245207"/>
    </source>
</evidence>
<dbReference type="AlphaFoldDB" id="A0A2U1P551"/>
<dbReference type="InterPro" id="IPR052361">
    <property type="entry name" value="F-box_domain"/>
</dbReference>
<dbReference type="Proteomes" id="UP000245207">
    <property type="component" value="Unassembled WGS sequence"/>
</dbReference>
<feature type="domain" description="F-box associated beta-propeller type 3" evidence="2">
    <location>
        <begin position="121"/>
        <end position="340"/>
    </location>
</feature>
<organism evidence="3 4">
    <name type="scientific">Artemisia annua</name>
    <name type="common">Sweet wormwood</name>
    <dbReference type="NCBI Taxonomy" id="35608"/>
    <lineage>
        <taxon>Eukaryota</taxon>
        <taxon>Viridiplantae</taxon>
        <taxon>Streptophyta</taxon>
        <taxon>Embryophyta</taxon>
        <taxon>Tracheophyta</taxon>
        <taxon>Spermatophyta</taxon>
        <taxon>Magnoliopsida</taxon>
        <taxon>eudicotyledons</taxon>
        <taxon>Gunneridae</taxon>
        <taxon>Pentapetalae</taxon>
        <taxon>asterids</taxon>
        <taxon>campanulids</taxon>
        <taxon>Asterales</taxon>
        <taxon>Asteraceae</taxon>
        <taxon>Asteroideae</taxon>
        <taxon>Anthemideae</taxon>
        <taxon>Artemisiinae</taxon>
        <taxon>Artemisia</taxon>
    </lineage>
</organism>
<accession>A0A2U1P551</accession>
<dbReference type="OrthoDB" id="591557at2759"/>
<name>A0A2U1P551_ARTAN</name>
<proteinExistence type="predicted"/>
<dbReference type="PANTHER" id="PTHR31790:SF583">
    <property type="entry name" value="F-BOX PROTEIN CPR30-LIKE ISOFORM X1"/>
    <property type="match status" value="1"/>
</dbReference>
<dbReference type="STRING" id="35608.A0A2U1P551"/>
<dbReference type="PANTHER" id="PTHR31790">
    <property type="entry name" value="OS02G0783600 PROTEIN"/>
    <property type="match status" value="1"/>
</dbReference>
<evidence type="ECO:0000259" key="2">
    <source>
        <dbReference type="Pfam" id="PF08268"/>
    </source>
</evidence>
<dbReference type="SUPFAM" id="SSF50965">
    <property type="entry name" value="Galactose oxidase, central domain"/>
    <property type="match status" value="1"/>
</dbReference>